<gene>
    <name evidence="2" type="ORF">CCHR01_00705</name>
</gene>
<comment type="caution">
    <text evidence="2">The sequence shown here is derived from an EMBL/GenBank/DDBJ whole genome shotgun (WGS) entry which is preliminary data.</text>
</comment>
<keyword evidence="1" id="KW-1133">Transmembrane helix</keyword>
<evidence type="ECO:0000313" key="3">
    <source>
        <dbReference type="Proteomes" id="UP001243330"/>
    </source>
</evidence>
<evidence type="ECO:0000313" key="2">
    <source>
        <dbReference type="EMBL" id="KAK1856735.1"/>
    </source>
</evidence>
<keyword evidence="1" id="KW-0472">Membrane</keyword>
<protein>
    <submittedName>
        <fullName evidence="2">Uncharacterized protein</fullName>
    </submittedName>
</protein>
<feature type="transmembrane region" description="Helical" evidence="1">
    <location>
        <begin position="79"/>
        <end position="99"/>
    </location>
</feature>
<dbReference type="AlphaFoldDB" id="A0AAD9B1Q0"/>
<accession>A0AAD9B1Q0</accession>
<dbReference type="Proteomes" id="UP001243330">
    <property type="component" value="Unassembled WGS sequence"/>
</dbReference>
<proteinExistence type="predicted"/>
<keyword evidence="1" id="KW-0812">Transmembrane</keyword>
<name>A0AAD9B1Q0_9PEZI</name>
<sequence length="190" mass="20684">MQATTTKDSYTVPLDFIGSSKRNSDADLPKWWNNVLRREAETSWISLVLEMVALAADVVVCQHLEKPDPIWNSSLANMLFSNFASAAVAVSALFVPAAFAQNEKAARAGDVTLKWHITKTCGGPGPARSYTRNECIELSDSSRAVKILGRNGLCHLVSFSDRSCLRNAKTLGTVNKCYDLSGKGSVKIQC</sequence>
<reference evidence="2" key="1">
    <citation type="submission" date="2023-01" db="EMBL/GenBank/DDBJ databases">
        <title>Colletotrichum chrysophilum M932 genome sequence.</title>
        <authorList>
            <person name="Baroncelli R."/>
        </authorList>
    </citation>
    <scope>NUCLEOTIDE SEQUENCE</scope>
    <source>
        <strain evidence="2">M932</strain>
    </source>
</reference>
<keyword evidence="3" id="KW-1185">Reference proteome</keyword>
<dbReference type="EMBL" id="JAQOWY010000006">
    <property type="protein sequence ID" value="KAK1856735.1"/>
    <property type="molecule type" value="Genomic_DNA"/>
</dbReference>
<evidence type="ECO:0000256" key="1">
    <source>
        <dbReference type="SAM" id="Phobius"/>
    </source>
</evidence>
<organism evidence="2 3">
    <name type="scientific">Colletotrichum chrysophilum</name>
    <dbReference type="NCBI Taxonomy" id="1836956"/>
    <lineage>
        <taxon>Eukaryota</taxon>
        <taxon>Fungi</taxon>
        <taxon>Dikarya</taxon>
        <taxon>Ascomycota</taxon>
        <taxon>Pezizomycotina</taxon>
        <taxon>Sordariomycetes</taxon>
        <taxon>Hypocreomycetidae</taxon>
        <taxon>Glomerellales</taxon>
        <taxon>Glomerellaceae</taxon>
        <taxon>Colletotrichum</taxon>
        <taxon>Colletotrichum gloeosporioides species complex</taxon>
    </lineage>
</organism>